<sequence>MAQLIITTTTVPNPDCDEYSFEATKASPHSDSQVATNGLGEELARGLAEV</sequence>
<dbReference type="Proteomes" id="UP000075230">
    <property type="component" value="Unassembled WGS sequence"/>
</dbReference>
<proteinExistence type="predicted"/>
<protein>
    <submittedName>
        <fullName evidence="1">Major facilitator superfamily transporter</fullName>
    </submittedName>
</protein>
<comment type="caution">
    <text evidence="1">The sequence shown here is derived from an EMBL/GenBank/DDBJ whole genome shotgun (WGS) entry which is preliminary data.</text>
</comment>
<dbReference type="EMBL" id="BCWF01000017">
    <property type="protein sequence ID" value="GAT22978.1"/>
    <property type="molecule type" value="Genomic_DNA"/>
</dbReference>
<name>A0A146FAP1_ASPKA</name>
<gene>
    <name evidence="1" type="ORF">RIB2604_01701140</name>
</gene>
<evidence type="ECO:0000313" key="1">
    <source>
        <dbReference type="EMBL" id="GAT22978.1"/>
    </source>
</evidence>
<reference evidence="1 2" key="1">
    <citation type="journal article" date="2016" name="DNA Res.">
        <title>Genome sequence of Aspergillus luchuensis NBRC 4314.</title>
        <authorList>
            <person name="Yamada O."/>
            <person name="Machida M."/>
            <person name="Hosoyama A."/>
            <person name="Goto M."/>
            <person name="Takahashi T."/>
            <person name="Futagami T."/>
            <person name="Yamagata Y."/>
            <person name="Takeuchi M."/>
            <person name="Kobayashi T."/>
            <person name="Koike H."/>
            <person name="Abe K."/>
            <person name="Asai K."/>
            <person name="Arita M."/>
            <person name="Fujita N."/>
            <person name="Fukuda K."/>
            <person name="Higa K."/>
            <person name="Horikawa H."/>
            <person name="Ishikawa T."/>
            <person name="Jinno K."/>
            <person name="Kato Y."/>
            <person name="Kirimura K."/>
            <person name="Mizutani O."/>
            <person name="Nakasone K."/>
            <person name="Sano M."/>
            <person name="Shiraishi Y."/>
            <person name="Tsukahara M."/>
            <person name="Gomi K."/>
        </authorList>
    </citation>
    <scope>NUCLEOTIDE SEQUENCE [LARGE SCALE GENOMIC DNA]</scope>
    <source>
        <strain evidence="1 2">RIB 2604</strain>
    </source>
</reference>
<accession>A0A146FAP1</accession>
<organism evidence="1 2">
    <name type="scientific">Aspergillus kawachii</name>
    <name type="common">White koji mold</name>
    <name type="synonym">Aspergillus awamori var. kawachi</name>
    <dbReference type="NCBI Taxonomy" id="1069201"/>
    <lineage>
        <taxon>Eukaryota</taxon>
        <taxon>Fungi</taxon>
        <taxon>Dikarya</taxon>
        <taxon>Ascomycota</taxon>
        <taxon>Pezizomycotina</taxon>
        <taxon>Eurotiomycetes</taxon>
        <taxon>Eurotiomycetidae</taxon>
        <taxon>Eurotiales</taxon>
        <taxon>Aspergillaceae</taxon>
        <taxon>Aspergillus</taxon>
        <taxon>Aspergillus subgen. Circumdati</taxon>
    </lineage>
</organism>
<evidence type="ECO:0000313" key="2">
    <source>
        <dbReference type="Proteomes" id="UP000075230"/>
    </source>
</evidence>
<reference evidence="2" key="2">
    <citation type="submission" date="2016-02" db="EMBL/GenBank/DDBJ databases">
        <title>Genome sequencing of Aspergillus luchuensis NBRC 4314.</title>
        <authorList>
            <person name="Yamada O."/>
        </authorList>
    </citation>
    <scope>NUCLEOTIDE SEQUENCE [LARGE SCALE GENOMIC DNA]</scope>
    <source>
        <strain evidence="2">RIB 2604</strain>
    </source>
</reference>
<dbReference type="AlphaFoldDB" id="A0A146FAP1"/>